<dbReference type="UniPathway" id="UPA00094"/>
<evidence type="ECO:0000313" key="11">
    <source>
        <dbReference type="EMBL" id="SMX30316.1"/>
    </source>
</evidence>
<dbReference type="PROSITE" id="PS50968">
    <property type="entry name" value="BIOTINYL_LIPOYL"/>
    <property type="match status" value="1"/>
</dbReference>
<dbReference type="InterPro" id="IPR050709">
    <property type="entry name" value="Biotin_Carboxyl_Carrier/Decarb"/>
</dbReference>
<gene>
    <name evidence="11" type="primary">accB</name>
    <name evidence="11" type="ORF">TRP8649_04459</name>
</gene>
<keyword evidence="12" id="KW-1185">Reference proteome</keyword>
<proteinExistence type="predicted"/>
<dbReference type="Proteomes" id="UP000225972">
    <property type="component" value="Unassembled WGS sequence"/>
</dbReference>
<feature type="domain" description="Lipoyl-binding" evidence="10">
    <location>
        <begin position="125"/>
        <end position="201"/>
    </location>
</feature>
<dbReference type="AlphaFoldDB" id="A0A238JKJ6"/>
<keyword evidence="5 9" id="KW-0276">Fatty acid metabolism</keyword>
<dbReference type="Pfam" id="PF00364">
    <property type="entry name" value="Biotin_lipoyl"/>
    <property type="match status" value="1"/>
</dbReference>
<organism evidence="11 12">
    <name type="scientific">Pelagimonas phthalicica</name>
    <dbReference type="NCBI Taxonomy" id="1037362"/>
    <lineage>
        <taxon>Bacteria</taxon>
        <taxon>Pseudomonadati</taxon>
        <taxon>Pseudomonadota</taxon>
        <taxon>Alphaproteobacteria</taxon>
        <taxon>Rhodobacterales</taxon>
        <taxon>Roseobacteraceae</taxon>
        <taxon>Pelagimonas</taxon>
    </lineage>
</organism>
<dbReference type="InterPro" id="IPR000089">
    <property type="entry name" value="Biotin_lipoyl"/>
</dbReference>
<dbReference type="GO" id="GO:0006633">
    <property type="term" value="P:fatty acid biosynthetic process"/>
    <property type="evidence" value="ECO:0007669"/>
    <property type="project" value="UniProtKB-UniPathway"/>
</dbReference>
<dbReference type="InterPro" id="IPR011053">
    <property type="entry name" value="Single_hybrid_motif"/>
</dbReference>
<dbReference type="EMBL" id="FXXP01000003">
    <property type="protein sequence ID" value="SMX30316.1"/>
    <property type="molecule type" value="Genomic_DNA"/>
</dbReference>
<dbReference type="PRINTS" id="PR01071">
    <property type="entry name" value="ACOABIOTINCC"/>
</dbReference>
<dbReference type="CDD" id="cd06850">
    <property type="entry name" value="biotinyl_domain"/>
    <property type="match status" value="1"/>
</dbReference>
<dbReference type="GO" id="GO:0003989">
    <property type="term" value="F:acetyl-CoA carboxylase activity"/>
    <property type="evidence" value="ECO:0007669"/>
    <property type="project" value="InterPro"/>
</dbReference>
<evidence type="ECO:0000256" key="8">
    <source>
        <dbReference type="ARBA" id="ARBA00023267"/>
    </source>
</evidence>
<comment type="function">
    <text evidence="1 9">This protein is a component of the acetyl coenzyme A carboxylase complex; first, biotin carboxylase catalyzes the carboxylation of the carrier protein and then the transcarboxylase transfers the carboxyl group to form malonyl-CoA.</text>
</comment>
<dbReference type="GO" id="GO:0009317">
    <property type="term" value="C:acetyl-CoA carboxylase complex"/>
    <property type="evidence" value="ECO:0007669"/>
    <property type="project" value="InterPro"/>
</dbReference>
<dbReference type="PANTHER" id="PTHR45266">
    <property type="entry name" value="OXALOACETATE DECARBOXYLASE ALPHA CHAIN"/>
    <property type="match status" value="1"/>
</dbReference>
<comment type="pathway">
    <text evidence="2 9">Lipid metabolism; fatty acid biosynthesis.</text>
</comment>
<name>A0A238JKJ6_9RHOB</name>
<evidence type="ECO:0000313" key="12">
    <source>
        <dbReference type="Proteomes" id="UP000225972"/>
    </source>
</evidence>
<dbReference type="Gene3D" id="2.40.50.100">
    <property type="match status" value="1"/>
</dbReference>
<dbReference type="FunFam" id="2.40.50.100:FF:000003">
    <property type="entry name" value="Acetyl-CoA carboxylase biotin carboxyl carrier protein"/>
    <property type="match status" value="1"/>
</dbReference>
<dbReference type="SUPFAM" id="SSF51230">
    <property type="entry name" value="Single hybrid motif"/>
    <property type="match status" value="1"/>
</dbReference>
<keyword evidence="4 9" id="KW-0444">Lipid biosynthesis</keyword>
<evidence type="ECO:0000256" key="1">
    <source>
        <dbReference type="ARBA" id="ARBA00003761"/>
    </source>
</evidence>
<protein>
    <recommendedName>
        <fullName evidence="3 9">Biotin carboxyl carrier protein of acetyl-CoA carboxylase</fullName>
    </recommendedName>
</protein>
<keyword evidence="8 9" id="KW-0092">Biotin</keyword>
<keyword evidence="7 9" id="KW-0275">Fatty acid biosynthesis</keyword>
<evidence type="ECO:0000256" key="3">
    <source>
        <dbReference type="ARBA" id="ARBA00017562"/>
    </source>
</evidence>
<evidence type="ECO:0000259" key="10">
    <source>
        <dbReference type="PROSITE" id="PS50968"/>
    </source>
</evidence>
<dbReference type="PANTHER" id="PTHR45266:SF3">
    <property type="entry name" value="OXALOACETATE DECARBOXYLASE ALPHA CHAIN"/>
    <property type="match status" value="1"/>
</dbReference>
<evidence type="ECO:0000256" key="4">
    <source>
        <dbReference type="ARBA" id="ARBA00022516"/>
    </source>
</evidence>
<evidence type="ECO:0000256" key="6">
    <source>
        <dbReference type="ARBA" id="ARBA00023098"/>
    </source>
</evidence>
<evidence type="ECO:0000256" key="7">
    <source>
        <dbReference type="ARBA" id="ARBA00023160"/>
    </source>
</evidence>
<accession>A0A238JKJ6</accession>
<dbReference type="NCBIfam" id="TIGR00531">
    <property type="entry name" value="BCCP"/>
    <property type="match status" value="1"/>
</dbReference>
<evidence type="ECO:0000256" key="5">
    <source>
        <dbReference type="ARBA" id="ARBA00022832"/>
    </source>
</evidence>
<evidence type="ECO:0000256" key="2">
    <source>
        <dbReference type="ARBA" id="ARBA00005194"/>
    </source>
</evidence>
<keyword evidence="6 9" id="KW-0443">Lipid metabolism</keyword>
<dbReference type="PROSITE" id="PS00188">
    <property type="entry name" value="BIOTIN"/>
    <property type="match status" value="1"/>
</dbReference>
<dbReference type="InterPro" id="IPR001882">
    <property type="entry name" value="Biotin_BS"/>
</dbReference>
<sequence length="201" mass="21036">MSALLFTAQSLPYKREKATLRQIVVALFGNGEERMSKKNHDSDVAFIKALAELLQENDLTELEVMREYGEDDSLNVRVSRQQNVTVAAAAPMAAPAPVAAAPAPAAAPAAAAPAADVPEDPASHPGAVTSPMVGTVYMQAEPGAPSFISVGTQVKEGDTLLIVEAMKTMNHIPAPKAGTVKRILVEDGAPVEFGAPLVILE</sequence>
<evidence type="ECO:0000256" key="9">
    <source>
        <dbReference type="RuleBase" id="RU364072"/>
    </source>
</evidence>
<dbReference type="InterPro" id="IPR001249">
    <property type="entry name" value="AcCoA_biotinCC"/>
</dbReference>
<reference evidence="11" key="1">
    <citation type="submission" date="2017-05" db="EMBL/GenBank/DDBJ databases">
        <authorList>
            <person name="Song R."/>
            <person name="Chenine A.L."/>
            <person name="Ruprecht R.M."/>
        </authorList>
    </citation>
    <scope>NUCLEOTIDE SEQUENCE [LARGE SCALE GENOMIC DNA]</scope>
    <source>
        <strain evidence="11">CECT 8649</strain>
    </source>
</reference>